<gene>
    <name evidence="1" type="ORF">GS597_09155</name>
</gene>
<evidence type="ECO:0000313" key="2">
    <source>
        <dbReference type="Proteomes" id="UP000607397"/>
    </source>
</evidence>
<accession>A0A8K2A821</accession>
<protein>
    <submittedName>
        <fullName evidence="1">Uncharacterized protein</fullName>
    </submittedName>
</protein>
<proteinExistence type="predicted"/>
<reference evidence="1" key="1">
    <citation type="submission" date="2019-12" db="EMBL/GenBank/DDBJ databases">
        <title>High-Quality draft genome sequences of three cyanobacteria isolated from the limestone walls of the Old Cathedral of Coimbra.</title>
        <authorList>
            <person name="Tiago I."/>
            <person name="Soares F."/>
            <person name="Portugal A."/>
        </authorList>
    </citation>
    <scope>NUCLEOTIDE SEQUENCE [LARGE SCALE GENOMIC DNA]</scope>
    <source>
        <strain evidence="1">C</strain>
    </source>
</reference>
<sequence length="104" mass="11633">MIVIELGASQVRLLGTSAPLERGKMEWGDLALERRFRSVPRFDPWGRNFYSPLDDGNNPIYCDGVSFAHALGVFAREQGLSLRIIEGESLTRRPPNRPGAKYDG</sequence>
<dbReference type="Proteomes" id="UP000607397">
    <property type="component" value="Unassembled WGS sequence"/>
</dbReference>
<dbReference type="RefSeq" id="WP_161825147.1">
    <property type="nucleotide sequence ID" value="NZ_WVIC01000015.1"/>
</dbReference>
<keyword evidence="2" id="KW-1185">Reference proteome</keyword>
<name>A0A8K2A821_9CYAN</name>
<comment type="caution">
    <text evidence="1">The sequence shown here is derived from an EMBL/GenBank/DDBJ whole genome shotgun (WGS) entry which is preliminary data.</text>
</comment>
<dbReference type="AlphaFoldDB" id="A0A8K2A821"/>
<dbReference type="EMBL" id="WVIC01000015">
    <property type="protein sequence ID" value="NCJ06670.1"/>
    <property type="molecule type" value="Genomic_DNA"/>
</dbReference>
<organism evidence="1 2">
    <name type="scientific">Petrachloros mirabilis ULC683</name>
    <dbReference type="NCBI Taxonomy" id="2781853"/>
    <lineage>
        <taxon>Bacteria</taxon>
        <taxon>Bacillati</taxon>
        <taxon>Cyanobacteriota</taxon>
        <taxon>Cyanophyceae</taxon>
        <taxon>Synechococcales</taxon>
        <taxon>Petrachlorosaceae</taxon>
        <taxon>Petrachloros</taxon>
        <taxon>Petrachloros mirabilis</taxon>
    </lineage>
</organism>
<evidence type="ECO:0000313" key="1">
    <source>
        <dbReference type="EMBL" id="NCJ06670.1"/>
    </source>
</evidence>